<evidence type="ECO:0000313" key="2">
    <source>
        <dbReference type="EMBL" id="CAJ0566638.1"/>
    </source>
</evidence>
<sequence>MLHVAGGWLLVLLLQVVDTMDFCEYFARLGVDKPECRKQIHFDTFDPNPRPALHSYGAGALRIVIAGEQPRRHRPEVPYRM</sequence>
<dbReference type="EMBL" id="CATQJA010001283">
    <property type="protein sequence ID" value="CAJ0566638.1"/>
    <property type="molecule type" value="Genomic_DNA"/>
</dbReference>
<feature type="chain" id="PRO_5041364649" evidence="1">
    <location>
        <begin position="20"/>
        <end position="81"/>
    </location>
</feature>
<comment type="caution">
    <text evidence="2">The sequence shown here is derived from an EMBL/GenBank/DDBJ whole genome shotgun (WGS) entry which is preliminary data.</text>
</comment>
<accession>A0AA36CCT9</accession>
<dbReference type="AlphaFoldDB" id="A0AA36CCT9"/>
<feature type="signal peptide" evidence="1">
    <location>
        <begin position="1"/>
        <end position="19"/>
    </location>
</feature>
<reference evidence="2" key="1">
    <citation type="submission" date="2023-06" db="EMBL/GenBank/DDBJ databases">
        <authorList>
            <person name="Delattre M."/>
        </authorList>
    </citation>
    <scope>NUCLEOTIDE SEQUENCE</scope>
    <source>
        <strain evidence="2">AF72</strain>
    </source>
</reference>
<keyword evidence="1" id="KW-0732">Signal</keyword>
<dbReference type="Proteomes" id="UP001177023">
    <property type="component" value="Unassembled WGS sequence"/>
</dbReference>
<protein>
    <submittedName>
        <fullName evidence="2">Uncharacterized protein</fullName>
    </submittedName>
</protein>
<evidence type="ECO:0000256" key="1">
    <source>
        <dbReference type="SAM" id="SignalP"/>
    </source>
</evidence>
<evidence type="ECO:0000313" key="3">
    <source>
        <dbReference type="Proteomes" id="UP001177023"/>
    </source>
</evidence>
<keyword evidence="3" id="KW-1185">Reference proteome</keyword>
<organism evidence="2 3">
    <name type="scientific">Mesorhabditis spiculigera</name>
    <dbReference type="NCBI Taxonomy" id="96644"/>
    <lineage>
        <taxon>Eukaryota</taxon>
        <taxon>Metazoa</taxon>
        <taxon>Ecdysozoa</taxon>
        <taxon>Nematoda</taxon>
        <taxon>Chromadorea</taxon>
        <taxon>Rhabditida</taxon>
        <taxon>Rhabditina</taxon>
        <taxon>Rhabditomorpha</taxon>
        <taxon>Rhabditoidea</taxon>
        <taxon>Rhabditidae</taxon>
        <taxon>Mesorhabditinae</taxon>
        <taxon>Mesorhabditis</taxon>
    </lineage>
</organism>
<name>A0AA36CCT9_9BILA</name>
<feature type="non-terminal residue" evidence="2">
    <location>
        <position position="1"/>
    </location>
</feature>
<gene>
    <name evidence="2" type="ORF">MSPICULIGERA_LOCUS5229</name>
</gene>
<proteinExistence type="predicted"/>